<dbReference type="Pfam" id="PF13470">
    <property type="entry name" value="PIN_3"/>
    <property type="match status" value="1"/>
</dbReference>
<dbReference type="Gene3D" id="3.40.50.1010">
    <property type="entry name" value="5'-nuclease"/>
    <property type="match status" value="1"/>
</dbReference>
<protein>
    <submittedName>
        <fullName evidence="2">PIN domain-containing protein</fullName>
    </submittedName>
</protein>
<proteinExistence type="predicted"/>
<name>A0ABR8Y7H9_9BACT</name>
<organism evidence="2 3">
    <name type="scientific">Phocaeicola intestinalis</name>
    <dbReference type="NCBI Taxonomy" id="2762212"/>
    <lineage>
        <taxon>Bacteria</taxon>
        <taxon>Pseudomonadati</taxon>
        <taxon>Bacteroidota</taxon>
        <taxon>Bacteroidia</taxon>
        <taxon>Bacteroidales</taxon>
        <taxon>Bacteroidaceae</taxon>
        <taxon>Phocaeicola</taxon>
    </lineage>
</organism>
<evidence type="ECO:0000259" key="1">
    <source>
        <dbReference type="Pfam" id="PF13470"/>
    </source>
</evidence>
<evidence type="ECO:0000313" key="2">
    <source>
        <dbReference type="EMBL" id="MBD8040169.1"/>
    </source>
</evidence>
<dbReference type="Proteomes" id="UP000620874">
    <property type="component" value="Unassembled WGS sequence"/>
</dbReference>
<reference evidence="2 3" key="1">
    <citation type="submission" date="2020-08" db="EMBL/GenBank/DDBJ databases">
        <title>A Genomic Blueprint of the Chicken Gut Microbiome.</title>
        <authorList>
            <person name="Gilroy R."/>
            <person name="Ravi A."/>
            <person name="Getino M."/>
            <person name="Pursley I."/>
            <person name="Horton D.L."/>
            <person name="Alikhan N.-F."/>
            <person name="Baker D."/>
            <person name="Gharbi K."/>
            <person name="Hall N."/>
            <person name="Watson M."/>
            <person name="Adriaenssens E.M."/>
            <person name="Foster-Nyarko E."/>
            <person name="Jarju S."/>
            <person name="Secka A."/>
            <person name="Antonio M."/>
            <person name="Oren A."/>
            <person name="Chaudhuri R."/>
            <person name="La Ragione R.M."/>
            <person name="Hildebrand F."/>
            <person name="Pallen M.J."/>
        </authorList>
    </citation>
    <scope>NUCLEOTIDE SEQUENCE [LARGE SCALE GENOMIC DNA]</scope>
    <source>
        <strain evidence="2 3">Sa1CVN1</strain>
    </source>
</reference>
<gene>
    <name evidence="2" type="ORF">H9625_06870</name>
</gene>
<dbReference type="InterPro" id="IPR002716">
    <property type="entry name" value="PIN_dom"/>
</dbReference>
<comment type="caution">
    <text evidence="2">The sequence shown here is derived from an EMBL/GenBank/DDBJ whole genome shotgun (WGS) entry which is preliminary data.</text>
</comment>
<dbReference type="InterPro" id="IPR029060">
    <property type="entry name" value="PIN-like_dom_sf"/>
</dbReference>
<dbReference type="RefSeq" id="WP_022040837.1">
    <property type="nucleotide sequence ID" value="NZ_JACSPP010000016.1"/>
</dbReference>
<dbReference type="EMBL" id="JACSPP010000016">
    <property type="protein sequence ID" value="MBD8040169.1"/>
    <property type="molecule type" value="Genomic_DNA"/>
</dbReference>
<dbReference type="SUPFAM" id="SSF88723">
    <property type="entry name" value="PIN domain-like"/>
    <property type="match status" value="1"/>
</dbReference>
<keyword evidence="3" id="KW-1185">Reference proteome</keyword>
<sequence>MKLFLDTNVVVDAVKFREPFVHAIVPIFEMADGGIHQLIISDLTFVNVAYLTKKGMSLGEWYGLLDELRSNVQIVTTGETSIDAALLLRAKDFEDAVQYFSAKQTAADCIITRNKKDFYFSDIPVYTPEEFLLK</sequence>
<feature type="domain" description="PIN" evidence="1">
    <location>
        <begin position="3"/>
        <end position="116"/>
    </location>
</feature>
<evidence type="ECO:0000313" key="3">
    <source>
        <dbReference type="Proteomes" id="UP000620874"/>
    </source>
</evidence>
<accession>A0ABR8Y7H9</accession>
<dbReference type="CDD" id="cd09854">
    <property type="entry name" value="PIN_VapC-like"/>
    <property type="match status" value="1"/>
</dbReference>